<evidence type="ECO:0000313" key="1">
    <source>
        <dbReference type="EMBL" id="KAL0931197.1"/>
    </source>
</evidence>
<name>A0ACC3YH87_COLTU</name>
<dbReference type="Proteomes" id="UP000805649">
    <property type="component" value="Unassembled WGS sequence"/>
</dbReference>
<evidence type="ECO:0000313" key="2">
    <source>
        <dbReference type="Proteomes" id="UP000805649"/>
    </source>
</evidence>
<protein>
    <submittedName>
        <fullName evidence="1">F-box domain-containing protein</fullName>
    </submittedName>
</protein>
<organism evidence="1 2">
    <name type="scientific">Colletotrichum truncatum</name>
    <name type="common">Anthracnose fungus</name>
    <name type="synonym">Colletotrichum capsici</name>
    <dbReference type="NCBI Taxonomy" id="5467"/>
    <lineage>
        <taxon>Eukaryota</taxon>
        <taxon>Fungi</taxon>
        <taxon>Dikarya</taxon>
        <taxon>Ascomycota</taxon>
        <taxon>Pezizomycotina</taxon>
        <taxon>Sordariomycetes</taxon>
        <taxon>Hypocreomycetidae</taxon>
        <taxon>Glomerellales</taxon>
        <taxon>Glomerellaceae</taxon>
        <taxon>Colletotrichum</taxon>
        <taxon>Colletotrichum truncatum species complex</taxon>
    </lineage>
</organism>
<keyword evidence="2" id="KW-1185">Reference proteome</keyword>
<dbReference type="EMBL" id="VUJX02000010">
    <property type="protein sequence ID" value="KAL0931197.1"/>
    <property type="molecule type" value="Genomic_DNA"/>
</dbReference>
<sequence>MDSPDTGIHLGCQCQNLPTQSQLRITDLPPEIHHYIVDFLDRIDSTCFGLTNRHFFAIHQRRHGSVPLSTGRDKLNDIEWVWGLATATIDKESGLTSFEADNRANVDQKSASAGEPTTPNKPYCRICNFLRCELHRHLNEWIPRNLEYCSVSQRLGPPALKDAADYCHRRSPRDPRRCGRHHPRVPAETSTCQLMATKDG</sequence>
<accession>A0ACC3YH87</accession>
<comment type="caution">
    <text evidence="1">The sequence shown here is derived from an EMBL/GenBank/DDBJ whole genome shotgun (WGS) entry which is preliminary data.</text>
</comment>
<proteinExistence type="predicted"/>
<gene>
    <name evidence="1" type="ORF">CTRU02_213932</name>
</gene>
<reference evidence="1 2" key="1">
    <citation type="journal article" date="2020" name="Phytopathology">
        <title>Genome Sequence Resources of Colletotrichum truncatum, C. plurivorum, C. musicola, and C. sojae: Four Species Pathogenic to Soybean (Glycine max).</title>
        <authorList>
            <person name="Rogerio F."/>
            <person name="Boufleur T.R."/>
            <person name="Ciampi-Guillardi M."/>
            <person name="Sukno S.A."/>
            <person name="Thon M.R."/>
            <person name="Massola Junior N.S."/>
            <person name="Baroncelli R."/>
        </authorList>
    </citation>
    <scope>NUCLEOTIDE SEQUENCE [LARGE SCALE GENOMIC DNA]</scope>
    <source>
        <strain evidence="1 2">CMES1059</strain>
    </source>
</reference>